<proteinExistence type="predicted"/>
<evidence type="ECO:0000256" key="1">
    <source>
        <dbReference type="SAM" id="SignalP"/>
    </source>
</evidence>
<dbReference type="EMBL" id="JBBJCI010000123">
    <property type="protein sequence ID" value="KAK7247944.1"/>
    <property type="molecule type" value="Genomic_DNA"/>
</dbReference>
<protein>
    <recommendedName>
        <fullName evidence="4">Sulfotransferase domain-containing protein</fullName>
    </recommendedName>
</protein>
<dbReference type="Proteomes" id="UP001363151">
    <property type="component" value="Unassembled WGS sequence"/>
</dbReference>
<gene>
    <name evidence="2" type="ORF">SO694_00085038</name>
</gene>
<evidence type="ECO:0000313" key="2">
    <source>
        <dbReference type="EMBL" id="KAK7247944.1"/>
    </source>
</evidence>
<feature type="signal peptide" evidence="1">
    <location>
        <begin position="1"/>
        <end position="21"/>
    </location>
</feature>
<feature type="chain" id="PRO_5046030667" description="Sulfotransferase domain-containing protein" evidence="1">
    <location>
        <begin position="22"/>
        <end position="268"/>
    </location>
</feature>
<keyword evidence="3" id="KW-1185">Reference proteome</keyword>
<accession>A0ABR1G4G6</accession>
<sequence>MGRRRRLLLGALVVGVVVVQHWLHRAAVSQAPARDVSWVTSPEFEEAVRARDAALAARDEATRVVAALNREALAAAVAAKRPAARAPSAPPAAAAAVLVGVASQFAEIAGLKLASIPVAKGGTKPATPPDRRGDDARARATAACFGNATRPPGGRRRRALGRPSLRMYAARPSTRNIRAVTMVREPLGRVVSAWHYRCHNPNWDCFHVPGATQWSERKRADERNRHDATLHVWAASTLCGELRNADLLDLPGCGAAAAARARAYCADA</sequence>
<comment type="caution">
    <text evidence="2">The sequence shown here is derived from an EMBL/GenBank/DDBJ whole genome shotgun (WGS) entry which is preliminary data.</text>
</comment>
<reference evidence="2 3" key="1">
    <citation type="submission" date="2024-03" db="EMBL/GenBank/DDBJ databases">
        <title>Aureococcus anophagefferens CCMP1851 and Kratosvirus quantuckense: Draft genome of a second virus-susceptible host strain in the model system.</title>
        <authorList>
            <person name="Chase E."/>
            <person name="Truchon A.R."/>
            <person name="Schepens W."/>
            <person name="Wilhelm S.W."/>
        </authorList>
    </citation>
    <scope>NUCLEOTIDE SEQUENCE [LARGE SCALE GENOMIC DNA]</scope>
    <source>
        <strain evidence="2 3">CCMP1851</strain>
    </source>
</reference>
<organism evidence="2 3">
    <name type="scientific">Aureococcus anophagefferens</name>
    <name type="common">Harmful bloom alga</name>
    <dbReference type="NCBI Taxonomy" id="44056"/>
    <lineage>
        <taxon>Eukaryota</taxon>
        <taxon>Sar</taxon>
        <taxon>Stramenopiles</taxon>
        <taxon>Ochrophyta</taxon>
        <taxon>Pelagophyceae</taxon>
        <taxon>Pelagomonadales</taxon>
        <taxon>Pelagomonadaceae</taxon>
        <taxon>Aureococcus</taxon>
    </lineage>
</organism>
<name>A0ABR1G4G6_AURAN</name>
<evidence type="ECO:0000313" key="3">
    <source>
        <dbReference type="Proteomes" id="UP001363151"/>
    </source>
</evidence>
<evidence type="ECO:0008006" key="4">
    <source>
        <dbReference type="Google" id="ProtNLM"/>
    </source>
</evidence>
<keyword evidence="1" id="KW-0732">Signal</keyword>